<evidence type="ECO:0000256" key="6">
    <source>
        <dbReference type="RuleBase" id="RU000406"/>
    </source>
</evidence>
<dbReference type="PANTHER" id="PTHR13647:SF4">
    <property type="entry name" value="INSULIN-LIKE PEPTIDE 1-RELATED"/>
    <property type="match status" value="1"/>
</dbReference>
<dbReference type="InterPro" id="IPR016179">
    <property type="entry name" value="Insulin-like"/>
</dbReference>
<comment type="similarity">
    <text evidence="1 6">Belongs to the insulin family.</text>
</comment>
<dbReference type="PROSITE" id="PS00262">
    <property type="entry name" value="INSULIN"/>
    <property type="match status" value="1"/>
</dbReference>
<feature type="domain" description="Insulin-like" evidence="7">
    <location>
        <begin position="52"/>
        <end position="141"/>
    </location>
</feature>
<evidence type="ECO:0000313" key="8">
    <source>
        <dbReference type="EMBL" id="CAH2063831.1"/>
    </source>
</evidence>
<dbReference type="SUPFAM" id="SSF56994">
    <property type="entry name" value="Insulin-like"/>
    <property type="match status" value="1"/>
</dbReference>
<accession>A0ABN8IQK7</accession>
<comment type="subunit">
    <text evidence="2">Heterodimer of a B chain and an A chain linked by two disulfide bonds.</text>
</comment>
<dbReference type="InterPro" id="IPR022353">
    <property type="entry name" value="Insulin_CS"/>
</dbReference>
<dbReference type="PANTHER" id="PTHR13647">
    <property type="entry name" value="INSULIN-LIKE PEPTIDE 2-RELATED"/>
    <property type="match status" value="1"/>
</dbReference>
<dbReference type="InterPro" id="IPR036438">
    <property type="entry name" value="Insulin-like_sf"/>
</dbReference>
<organism evidence="8 9">
    <name type="scientific">Iphiclides podalirius</name>
    <name type="common">scarce swallowtail</name>
    <dbReference type="NCBI Taxonomy" id="110791"/>
    <lineage>
        <taxon>Eukaryota</taxon>
        <taxon>Metazoa</taxon>
        <taxon>Ecdysozoa</taxon>
        <taxon>Arthropoda</taxon>
        <taxon>Hexapoda</taxon>
        <taxon>Insecta</taxon>
        <taxon>Pterygota</taxon>
        <taxon>Neoptera</taxon>
        <taxon>Endopterygota</taxon>
        <taxon>Lepidoptera</taxon>
        <taxon>Glossata</taxon>
        <taxon>Ditrysia</taxon>
        <taxon>Papilionoidea</taxon>
        <taxon>Papilionidae</taxon>
        <taxon>Papilioninae</taxon>
        <taxon>Iphiclides</taxon>
    </lineage>
</organism>
<evidence type="ECO:0000256" key="5">
    <source>
        <dbReference type="ARBA" id="ARBA00023157"/>
    </source>
</evidence>
<dbReference type="InterPro" id="IPR022352">
    <property type="entry name" value="Ins/IGF/rlx"/>
</dbReference>
<dbReference type="EMBL" id="OW152815">
    <property type="protein sequence ID" value="CAH2063831.1"/>
    <property type="molecule type" value="Genomic_DNA"/>
</dbReference>
<dbReference type="Proteomes" id="UP000837857">
    <property type="component" value="Chromosome 3"/>
</dbReference>
<sequence length="141" mass="15546">MDTALQASSRCASTINKMKLQQTLAFAAFLTMLSMCRGYISSGVPLQDVNPQVYCGRSLARALALICFDESGYEKRSELGTMYGTMLSPYFRDQDAQLGMPWVPASRAKSMALPSRGKRYPGVVNECCDKPCSINELLSYC</sequence>
<dbReference type="Pfam" id="PF00049">
    <property type="entry name" value="Insulin"/>
    <property type="match status" value="1"/>
</dbReference>
<comment type="subcellular location">
    <subcellularLocation>
        <location evidence="6">Secreted</location>
    </subcellularLocation>
</comment>
<evidence type="ECO:0000256" key="2">
    <source>
        <dbReference type="ARBA" id="ARBA00011207"/>
    </source>
</evidence>
<protein>
    <recommendedName>
        <fullName evidence="7">Insulin-like domain-containing protein</fullName>
    </recommendedName>
</protein>
<evidence type="ECO:0000256" key="3">
    <source>
        <dbReference type="ARBA" id="ARBA00022685"/>
    </source>
</evidence>
<evidence type="ECO:0000313" key="9">
    <source>
        <dbReference type="Proteomes" id="UP000837857"/>
    </source>
</evidence>
<dbReference type="SMART" id="SM00078">
    <property type="entry name" value="IlGF"/>
    <property type="match status" value="1"/>
</dbReference>
<feature type="non-terminal residue" evidence="8">
    <location>
        <position position="141"/>
    </location>
</feature>
<keyword evidence="5" id="KW-1015">Disulfide bond</keyword>
<gene>
    <name evidence="8" type="ORF">IPOD504_LOCUS12697</name>
</gene>
<keyword evidence="9" id="KW-1185">Reference proteome</keyword>
<dbReference type="PRINTS" id="PR00276">
    <property type="entry name" value="INSULINFAMLY"/>
</dbReference>
<evidence type="ECO:0000256" key="1">
    <source>
        <dbReference type="ARBA" id="ARBA00009034"/>
    </source>
</evidence>
<keyword evidence="6" id="KW-0964">Secreted</keyword>
<keyword evidence="4" id="KW-0732">Signal</keyword>
<reference evidence="8" key="1">
    <citation type="submission" date="2022-03" db="EMBL/GenBank/DDBJ databases">
        <authorList>
            <person name="Martin H S."/>
        </authorList>
    </citation>
    <scope>NUCLEOTIDE SEQUENCE</scope>
</reference>
<evidence type="ECO:0000259" key="7">
    <source>
        <dbReference type="SMART" id="SM00078"/>
    </source>
</evidence>
<dbReference type="CDD" id="cd04366">
    <property type="entry name" value="IlGF_insulin_bombyxin_like"/>
    <property type="match status" value="1"/>
</dbReference>
<evidence type="ECO:0000256" key="4">
    <source>
        <dbReference type="ARBA" id="ARBA00022729"/>
    </source>
</evidence>
<name>A0ABN8IQK7_9NEOP</name>
<proteinExistence type="inferred from homology"/>
<keyword evidence="3" id="KW-0165">Cleavage on pair of basic residues</keyword>
<dbReference type="Gene3D" id="1.10.100.10">
    <property type="entry name" value="Insulin-like"/>
    <property type="match status" value="1"/>
</dbReference>